<evidence type="ECO:0000256" key="1">
    <source>
        <dbReference type="SAM" id="MobiDB-lite"/>
    </source>
</evidence>
<evidence type="ECO:0000256" key="3">
    <source>
        <dbReference type="SAM" id="SignalP"/>
    </source>
</evidence>
<feature type="transmembrane region" description="Helical" evidence="2">
    <location>
        <begin position="495"/>
        <end position="515"/>
    </location>
</feature>
<keyword evidence="2" id="KW-0812">Transmembrane</keyword>
<keyword evidence="2" id="KW-1133">Transmembrane helix</keyword>
<feature type="signal peptide" evidence="3">
    <location>
        <begin position="1"/>
        <end position="25"/>
    </location>
</feature>
<feature type="chain" id="PRO_5027691233" evidence="3">
    <location>
        <begin position="26"/>
        <end position="618"/>
    </location>
</feature>
<feature type="transmembrane region" description="Helical" evidence="2">
    <location>
        <begin position="81"/>
        <end position="104"/>
    </location>
</feature>
<proteinExistence type="predicted"/>
<evidence type="ECO:0000313" key="4">
    <source>
        <dbReference type="EMBL" id="GAM41735.1"/>
    </source>
</evidence>
<dbReference type="EMBL" id="DF933838">
    <property type="protein sequence ID" value="GAM41735.1"/>
    <property type="molecule type" value="Genomic_DNA"/>
</dbReference>
<dbReference type="AlphaFoldDB" id="A0A6V8HK01"/>
<sequence>MAQFLMVQRVWTFLILFVLIQGSLAAYLAKRTTITVPDGVTYHPESQDICTQTAWTDVVSFFVGNYLSHVATIVKAPGEPIYITGLNMFLVLLFPCFGAGRGLVTIYQRASFYKDPLQQALRAQALVMVIRDPDEWEPRAGESLRSLSLWPPKKAQSRIARMNPEEYYQAAISKDWMKVNAEKFKGYNGWFKMIVALPPWVTMHYGLTRLHMKTEKGYHVSGTCDLPEGYRLAYVPPNAQVEHIMPEVALSRILQTSYSLASGVISIVQIFSACSALYQSRGYQIEAYGYAAFGFTVTPYLVMSFLNLLANCFTPTFPKLCLVHTEIMDEAISRGGRFTDIVGKLESEPLLAEDLTLFSASIDPPQPGKNHDQHTCRIATQMYEPGSTEPMPDNESTKPEGQDGEPSVSDNIVTLATALESAASPPDEEKAQKQAAVTVQPDHPSGQPQTEASEEDEDDSVPTILIPSCYKFKIAYSNTSSTSILHKKKHFGPRGWLMGATTWGVAALPFIPLGVMSKFRTGTSSTVAQRVWLMAWYVVGTVSVSNPYFTDHLADVTYYNSRVLMEKRHDLSRLERAGILLMRAAGVLGMLIFYVTPAIGGFAVVGQMLIAYGSCTSL</sequence>
<feature type="region of interest" description="Disordered" evidence="1">
    <location>
        <begin position="421"/>
        <end position="460"/>
    </location>
</feature>
<protein>
    <submittedName>
        <fullName evidence="4">Uncharacterized protein</fullName>
    </submittedName>
</protein>
<feature type="transmembrane region" description="Helical" evidence="2">
    <location>
        <begin position="580"/>
        <end position="610"/>
    </location>
</feature>
<keyword evidence="5" id="KW-1185">Reference proteome</keyword>
<evidence type="ECO:0000313" key="5">
    <source>
        <dbReference type="Proteomes" id="UP000053095"/>
    </source>
</evidence>
<keyword evidence="3" id="KW-0732">Signal</keyword>
<keyword evidence="2" id="KW-0472">Membrane</keyword>
<feature type="transmembrane region" description="Helical" evidence="2">
    <location>
        <begin position="290"/>
        <end position="310"/>
    </location>
</feature>
<name>A0A6V8HK01_TALPI</name>
<accession>A0A6V8HK01</accession>
<evidence type="ECO:0000256" key="2">
    <source>
        <dbReference type="SAM" id="Phobius"/>
    </source>
</evidence>
<dbReference type="Proteomes" id="UP000053095">
    <property type="component" value="Unassembled WGS sequence"/>
</dbReference>
<feature type="transmembrane region" description="Helical" evidence="2">
    <location>
        <begin position="535"/>
        <end position="559"/>
    </location>
</feature>
<reference evidence="5" key="1">
    <citation type="journal article" date="2015" name="Genome Announc.">
        <title>Draft genome sequence of Talaromyces cellulolyticus strain Y-94, a source of lignocellulosic biomass-degrading enzymes.</title>
        <authorList>
            <person name="Fujii T."/>
            <person name="Koike H."/>
            <person name="Sawayama S."/>
            <person name="Yano S."/>
            <person name="Inoue H."/>
        </authorList>
    </citation>
    <scope>NUCLEOTIDE SEQUENCE [LARGE SCALE GENOMIC DNA]</scope>
    <source>
        <strain evidence="5">Y-94</strain>
    </source>
</reference>
<feature type="region of interest" description="Disordered" evidence="1">
    <location>
        <begin position="384"/>
        <end position="408"/>
    </location>
</feature>
<organism evidence="4 5">
    <name type="scientific">Talaromyces pinophilus</name>
    <name type="common">Penicillium pinophilum</name>
    <dbReference type="NCBI Taxonomy" id="128442"/>
    <lineage>
        <taxon>Eukaryota</taxon>
        <taxon>Fungi</taxon>
        <taxon>Dikarya</taxon>
        <taxon>Ascomycota</taxon>
        <taxon>Pezizomycotina</taxon>
        <taxon>Eurotiomycetes</taxon>
        <taxon>Eurotiomycetidae</taxon>
        <taxon>Eurotiales</taxon>
        <taxon>Trichocomaceae</taxon>
        <taxon>Talaromyces</taxon>
        <taxon>Talaromyces sect. Talaromyces</taxon>
    </lineage>
</organism>
<comment type="caution">
    <text evidence="4">The sequence shown here is derived from an EMBL/GenBank/DDBJ whole genome shotgun (WGS) entry which is preliminary data.</text>
</comment>
<gene>
    <name evidence="4" type="ORF">TCE0_042f15081</name>
</gene>